<dbReference type="SMART" id="SM00256">
    <property type="entry name" value="FBOX"/>
    <property type="match status" value="1"/>
</dbReference>
<dbReference type="Gene3D" id="1.20.1280.50">
    <property type="match status" value="1"/>
</dbReference>
<organism evidence="2 3">
    <name type="scientific">Polypterus senegalus</name>
    <name type="common">Senegal bichir</name>
    <dbReference type="NCBI Taxonomy" id="55291"/>
    <lineage>
        <taxon>Eukaryota</taxon>
        <taxon>Metazoa</taxon>
        <taxon>Chordata</taxon>
        <taxon>Craniata</taxon>
        <taxon>Vertebrata</taxon>
        <taxon>Euteleostomi</taxon>
        <taxon>Actinopterygii</taxon>
        <taxon>Polypteriformes</taxon>
        <taxon>Polypteridae</taxon>
        <taxon>Polypterus</taxon>
    </lineage>
</organism>
<sequence length="149" mass="17236">MASLLSETLFDVSGQAPSPSKDFYQLIVTKTDVNLVFGKNIVDYVQNLCQGNFDYLERLPDPLLLHIISFLDLEDLARLSQTSHKFEKLCSSDELWENIVESSCDTVTPEMRALAAEMGWKQIFFTNKLQLQMRIRRRRQNQESVTDEK</sequence>
<dbReference type="InterPro" id="IPR052301">
    <property type="entry name" value="SCF_F-box/WD-repeat"/>
</dbReference>
<comment type="caution">
    <text evidence="2">The sequence shown here is derived from an EMBL/GenBank/DDBJ whole genome shotgun (WGS) entry which is preliminary data.</text>
</comment>
<evidence type="ECO:0000259" key="1">
    <source>
        <dbReference type="PROSITE" id="PS50181"/>
    </source>
</evidence>
<proteinExistence type="predicted"/>
<protein>
    <submittedName>
        <fullName evidence="2">FBX36 protein</fullName>
    </submittedName>
</protein>
<dbReference type="SUPFAM" id="SSF81383">
    <property type="entry name" value="F-box domain"/>
    <property type="match status" value="1"/>
</dbReference>
<dbReference type="InterPro" id="IPR036047">
    <property type="entry name" value="F-box-like_dom_sf"/>
</dbReference>
<dbReference type="PANTHER" id="PTHR14381:SF1">
    <property type="entry name" value="F-BOX_WD REPEAT-CONTAINING PROTEIN 4"/>
    <property type="match status" value="1"/>
</dbReference>
<feature type="non-terminal residue" evidence="2">
    <location>
        <position position="1"/>
    </location>
</feature>
<keyword evidence="3" id="KW-1185">Reference proteome</keyword>
<evidence type="ECO:0000313" key="3">
    <source>
        <dbReference type="Proteomes" id="UP001166052"/>
    </source>
</evidence>
<dbReference type="Proteomes" id="UP001166052">
    <property type="component" value="Unassembled WGS sequence"/>
</dbReference>
<feature type="non-terminal residue" evidence="2">
    <location>
        <position position="149"/>
    </location>
</feature>
<accession>A0ABS2Z0V1</accession>
<dbReference type="CDD" id="cd22106">
    <property type="entry name" value="F-box_FBXO36"/>
    <property type="match status" value="1"/>
</dbReference>
<evidence type="ECO:0000313" key="2">
    <source>
        <dbReference type="EMBL" id="MBN3292674.1"/>
    </source>
</evidence>
<dbReference type="PANTHER" id="PTHR14381">
    <property type="entry name" value="DACTYLIN"/>
    <property type="match status" value="1"/>
</dbReference>
<dbReference type="EMBL" id="JAAWVN010017829">
    <property type="protein sequence ID" value="MBN3292674.1"/>
    <property type="molecule type" value="Genomic_DNA"/>
</dbReference>
<dbReference type="PROSITE" id="PS50181">
    <property type="entry name" value="FBOX"/>
    <property type="match status" value="1"/>
</dbReference>
<dbReference type="Pfam" id="PF12937">
    <property type="entry name" value="F-box-like"/>
    <property type="match status" value="1"/>
</dbReference>
<name>A0ABS2Z0V1_POLSE</name>
<gene>
    <name evidence="2" type="primary">Fbxo36</name>
    <name evidence="2" type="ORF">GTO92_0014200</name>
</gene>
<dbReference type="InterPro" id="IPR001810">
    <property type="entry name" value="F-box_dom"/>
</dbReference>
<feature type="domain" description="F-box" evidence="1">
    <location>
        <begin position="53"/>
        <end position="99"/>
    </location>
</feature>
<reference evidence="2" key="1">
    <citation type="journal article" date="2021" name="Cell">
        <title>Tracing the genetic footprints of vertebrate landing in non-teleost ray-finned fishes.</title>
        <authorList>
            <person name="Bi X."/>
            <person name="Wang K."/>
            <person name="Yang L."/>
            <person name="Pan H."/>
            <person name="Jiang H."/>
            <person name="Wei Q."/>
            <person name="Fang M."/>
            <person name="Yu H."/>
            <person name="Zhu C."/>
            <person name="Cai Y."/>
            <person name="He Y."/>
            <person name="Gan X."/>
            <person name="Zeng H."/>
            <person name="Yu D."/>
            <person name="Zhu Y."/>
            <person name="Jiang H."/>
            <person name="Qiu Q."/>
            <person name="Yang H."/>
            <person name="Zhang Y.E."/>
            <person name="Wang W."/>
            <person name="Zhu M."/>
            <person name="He S."/>
            <person name="Zhang G."/>
        </authorList>
    </citation>
    <scope>NUCLEOTIDE SEQUENCE</scope>
    <source>
        <strain evidence="2">Bchr_001</strain>
    </source>
</reference>